<dbReference type="AlphaFoldDB" id="A0A495MIE5"/>
<gene>
    <name evidence="2" type="ORF">CLV94_0135</name>
</gene>
<dbReference type="EMBL" id="RBLC01000001">
    <property type="protein sequence ID" value="RKS25105.1"/>
    <property type="molecule type" value="Genomic_DNA"/>
</dbReference>
<keyword evidence="3" id="KW-1185">Reference proteome</keyword>
<dbReference type="Proteomes" id="UP000277579">
    <property type="component" value="Unassembled WGS sequence"/>
</dbReference>
<protein>
    <submittedName>
        <fullName evidence="2">Uncharacterized protein</fullName>
    </submittedName>
</protein>
<evidence type="ECO:0000313" key="3">
    <source>
        <dbReference type="Proteomes" id="UP000277579"/>
    </source>
</evidence>
<reference evidence="2 3" key="1">
    <citation type="submission" date="2018-10" db="EMBL/GenBank/DDBJ databases">
        <title>Genomic Encyclopedia of Archaeal and Bacterial Type Strains, Phase II (KMG-II): from individual species to whole genera.</title>
        <authorList>
            <person name="Goeker M."/>
        </authorList>
    </citation>
    <scope>NUCLEOTIDE SEQUENCE [LARGE SCALE GENOMIC DNA]</scope>
    <source>
        <strain evidence="2 3">DSM 29537</strain>
    </source>
</reference>
<name>A0A495MIE5_9FLAO</name>
<evidence type="ECO:0000256" key="1">
    <source>
        <dbReference type="SAM" id="MobiDB-lite"/>
    </source>
</evidence>
<dbReference type="RefSeq" id="WP_121374535.1">
    <property type="nucleotide sequence ID" value="NZ_RBLC01000001.1"/>
</dbReference>
<comment type="caution">
    <text evidence="2">The sequence shown here is derived from an EMBL/GenBank/DDBJ whole genome shotgun (WGS) entry which is preliminary data.</text>
</comment>
<feature type="region of interest" description="Disordered" evidence="1">
    <location>
        <begin position="81"/>
        <end position="105"/>
    </location>
</feature>
<evidence type="ECO:0000313" key="2">
    <source>
        <dbReference type="EMBL" id="RKS25105.1"/>
    </source>
</evidence>
<dbReference type="OrthoDB" id="1376522at2"/>
<accession>A0A495MIE5</accession>
<sequence>MSLFLKNYGVGKDEESFKVAFQIPINCEYTTYLDPYDVNIIAVTLKPYEKDPSPEFVLYEESYTCIDNVLTVDFELPDGNSNGGGGLGDPVTKKPRLRIDDLKMD</sequence>
<proteinExistence type="predicted"/>
<organism evidence="2 3">
    <name type="scientific">Flavobacterium endophyticum</name>
    <dbReference type="NCBI Taxonomy" id="1540163"/>
    <lineage>
        <taxon>Bacteria</taxon>
        <taxon>Pseudomonadati</taxon>
        <taxon>Bacteroidota</taxon>
        <taxon>Flavobacteriia</taxon>
        <taxon>Flavobacteriales</taxon>
        <taxon>Flavobacteriaceae</taxon>
        <taxon>Flavobacterium</taxon>
    </lineage>
</organism>